<dbReference type="SMART" id="SM00587">
    <property type="entry name" value="CHK"/>
    <property type="match status" value="1"/>
</dbReference>
<protein>
    <submittedName>
        <fullName evidence="2">Kinase-like domain-containing protein</fullName>
    </submittedName>
</protein>
<dbReference type="PANTHER" id="PTHR23020">
    <property type="entry name" value="UNCHARACTERIZED NUCLEAR HORMONE RECEPTOR-RELATED"/>
    <property type="match status" value="1"/>
</dbReference>
<feature type="domain" description="CHK kinase-like" evidence="1">
    <location>
        <begin position="126"/>
        <end position="301"/>
    </location>
</feature>
<dbReference type="GO" id="GO:0016301">
    <property type="term" value="F:kinase activity"/>
    <property type="evidence" value="ECO:0007669"/>
    <property type="project" value="UniProtKB-KW"/>
</dbReference>
<dbReference type="Gene3D" id="3.90.1200.10">
    <property type="match status" value="1"/>
</dbReference>
<feature type="non-terminal residue" evidence="2">
    <location>
        <position position="360"/>
    </location>
</feature>
<keyword evidence="3" id="KW-1185">Reference proteome</keyword>
<keyword evidence="2" id="KW-0808">Transferase</keyword>
<dbReference type="EMBL" id="KQ964298">
    <property type="protein sequence ID" value="KXJ85064.1"/>
    <property type="molecule type" value="Genomic_DNA"/>
</dbReference>
<dbReference type="Proteomes" id="UP000070501">
    <property type="component" value="Unassembled WGS sequence"/>
</dbReference>
<dbReference type="InterPro" id="IPR015897">
    <property type="entry name" value="CHK_kinase-like"/>
</dbReference>
<organism evidence="2 3">
    <name type="scientific">Microdochium bolleyi</name>
    <dbReference type="NCBI Taxonomy" id="196109"/>
    <lineage>
        <taxon>Eukaryota</taxon>
        <taxon>Fungi</taxon>
        <taxon>Dikarya</taxon>
        <taxon>Ascomycota</taxon>
        <taxon>Pezizomycotina</taxon>
        <taxon>Sordariomycetes</taxon>
        <taxon>Xylariomycetidae</taxon>
        <taxon>Xylariales</taxon>
        <taxon>Microdochiaceae</taxon>
        <taxon>Microdochium</taxon>
    </lineage>
</organism>
<keyword evidence="2" id="KW-0418">Kinase</keyword>
<dbReference type="InterPro" id="IPR004119">
    <property type="entry name" value="EcKL"/>
</dbReference>
<dbReference type="SUPFAM" id="SSF56112">
    <property type="entry name" value="Protein kinase-like (PK-like)"/>
    <property type="match status" value="1"/>
</dbReference>
<evidence type="ECO:0000313" key="3">
    <source>
        <dbReference type="Proteomes" id="UP000070501"/>
    </source>
</evidence>
<dbReference type="Pfam" id="PF02958">
    <property type="entry name" value="EcKL"/>
    <property type="match status" value="1"/>
</dbReference>
<dbReference type="InterPro" id="IPR052961">
    <property type="entry name" value="Oxido-Kinase-like_Enzymes"/>
</dbReference>
<gene>
    <name evidence="2" type="ORF">Micbo1qcDRAFT_141797</name>
</gene>
<dbReference type="OrthoDB" id="191037at2759"/>
<dbReference type="InterPro" id="IPR011009">
    <property type="entry name" value="Kinase-like_dom_sf"/>
</dbReference>
<name>A0A136IJM8_9PEZI</name>
<dbReference type="InParanoid" id="A0A136IJM8"/>
<reference evidence="3" key="1">
    <citation type="submission" date="2016-02" db="EMBL/GenBank/DDBJ databases">
        <title>Draft genome sequence of Microdochium bolleyi, a fungal endophyte of beachgrass.</title>
        <authorList>
            <consortium name="DOE Joint Genome Institute"/>
            <person name="David A.S."/>
            <person name="May G."/>
            <person name="Haridas S."/>
            <person name="Lim J."/>
            <person name="Wang M."/>
            <person name="Labutti K."/>
            <person name="Lipzen A."/>
            <person name="Barry K."/>
            <person name="Grigoriev I.V."/>
        </authorList>
    </citation>
    <scope>NUCLEOTIDE SEQUENCE [LARGE SCALE GENOMIC DNA]</scope>
    <source>
        <strain evidence="3">J235TASD1</strain>
    </source>
</reference>
<evidence type="ECO:0000313" key="2">
    <source>
        <dbReference type="EMBL" id="KXJ85064.1"/>
    </source>
</evidence>
<proteinExistence type="predicted"/>
<accession>A0A136IJM8</accession>
<dbReference type="PANTHER" id="PTHR23020:SF41">
    <property type="entry name" value="AMINOGLYCOSIDE PHOSPHOTRANSFERASE DOMAIN-CONTAINING PROTEIN"/>
    <property type="match status" value="1"/>
</dbReference>
<dbReference type="AlphaFoldDB" id="A0A136IJM8"/>
<evidence type="ECO:0000259" key="1">
    <source>
        <dbReference type="SMART" id="SM00587"/>
    </source>
</evidence>
<sequence length="360" mass="40538">MGSLSMIPLPRTADQVTAEWLSSVLGRKIKTVEVTRSVLDETATKLFITLHYDDNVDSDARPCHLCVKGGLNPAMFNLEGYSEILKLIYTREALFFSKVAPKLRPELILPKVWWAGEDLEMGQGINIMEDLNHAGATFGNPLDDWSVDRVKVGVEQLAALHSSTWSITPTGENAWITPGYETVMLGLTMNWDNMINGEGRPEFPPIIKDSGERVVAALQKHFATKNPRFMTLLHGDPHTGNTFLDKAGNPRFIDWQTLHIGCAFHDFAYFVVGALSIEDRKKHEIEILKHYLDALHRFGVPELTVEDPEVMVEYRKSCLAGLGWMLTPYNMQRKERVVAMSARYCAAIVDHETIQLIESL</sequence>